<reference evidence="1" key="1">
    <citation type="submission" date="2023-03" db="EMBL/GenBank/DDBJ databases">
        <title>Emydomyces testavorans Genome Sequence.</title>
        <authorList>
            <person name="Hoyer L."/>
        </authorList>
    </citation>
    <scope>NUCLEOTIDE SEQUENCE</scope>
    <source>
        <strain evidence="1">16-2883</strain>
    </source>
</reference>
<sequence>MDEAKKTLLLDDFGNFSAIEDKTLRWQAALLRSSYNSKSPEQFQADVKQFLDEGTVPSMNDELGFHLNCIKRKNAIPPGVTFEEHMANLQQLMEIHNVYPDAEDFTGDKIDFTHLIDLSRFNETSPEDNVFFQEQMAIKQEMANRMLKFYTEKYGYQPLFRKGIREFFETYMKPCLFKSKSKADLK</sequence>
<proteinExistence type="predicted"/>
<protein>
    <submittedName>
        <fullName evidence="1">Uncharacterized protein</fullName>
    </submittedName>
</protein>
<dbReference type="AlphaFoldDB" id="A0AAF0IH11"/>
<dbReference type="Proteomes" id="UP001219355">
    <property type="component" value="Chromosome 2"/>
</dbReference>
<organism evidence="1 2">
    <name type="scientific">Emydomyces testavorans</name>
    <dbReference type="NCBI Taxonomy" id="2070801"/>
    <lineage>
        <taxon>Eukaryota</taxon>
        <taxon>Fungi</taxon>
        <taxon>Dikarya</taxon>
        <taxon>Ascomycota</taxon>
        <taxon>Pezizomycotina</taxon>
        <taxon>Eurotiomycetes</taxon>
        <taxon>Eurotiomycetidae</taxon>
        <taxon>Onygenales</taxon>
        <taxon>Nannizziopsiaceae</taxon>
        <taxon>Emydomyces</taxon>
    </lineage>
</organism>
<dbReference type="EMBL" id="CP120628">
    <property type="protein sequence ID" value="WEW57505.1"/>
    <property type="molecule type" value="Genomic_DNA"/>
</dbReference>
<gene>
    <name evidence="1" type="ORF">PRK78_002972</name>
</gene>
<name>A0AAF0IH11_9EURO</name>
<evidence type="ECO:0000313" key="2">
    <source>
        <dbReference type="Proteomes" id="UP001219355"/>
    </source>
</evidence>
<accession>A0AAF0IH11</accession>
<keyword evidence="2" id="KW-1185">Reference proteome</keyword>
<evidence type="ECO:0000313" key="1">
    <source>
        <dbReference type="EMBL" id="WEW57505.1"/>
    </source>
</evidence>